<protein>
    <submittedName>
        <fullName evidence="3">Proline dehydrogenase</fullName>
    </submittedName>
</protein>
<name>A0A5C6UY00_9FLAO</name>
<dbReference type="GO" id="GO:0004657">
    <property type="term" value="F:proline dehydrogenase activity"/>
    <property type="evidence" value="ECO:0007669"/>
    <property type="project" value="InterPro"/>
</dbReference>
<dbReference type="Pfam" id="PF01619">
    <property type="entry name" value="Pro_dh"/>
    <property type="match status" value="1"/>
</dbReference>
<feature type="domain" description="Proline dehydrogenase" evidence="2">
    <location>
        <begin position="72"/>
        <end position="372"/>
    </location>
</feature>
<dbReference type="PANTHER" id="PTHR13914:SF0">
    <property type="entry name" value="PROLINE DEHYDROGENASE 1, MITOCHONDRIAL"/>
    <property type="match status" value="1"/>
</dbReference>
<comment type="caution">
    <text evidence="3">The sequence shown here is derived from an EMBL/GenBank/DDBJ whole genome shotgun (WGS) entry which is preliminary data.</text>
</comment>
<accession>A0A5C6UY00</accession>
<dbReference type="Proteomes" id="UP000321168">
    <property type="component" value="Unassembled WGS sequence"/>
</dbReference>
<gene>
    <name evidence="3" type="ORF">FRX97_08565</name>
</gene>
<dbReference type="PANTHER" id="PTHR13914">
    <property type="entry name" value="PROLINE OXIDASE"/>
    <property type="match status" value="1"/>
</dbReference>
<dbReference type="RefSeq" id="WP_147014795.1">
    <property type="nucleotide sequence ID" value="NZ_VORB01000007.1"/>
</dbReference>
<dbReference type="InterPro" id="IPR015659">
    <property type="entry name" value="Proline_oxidase"/>
</dbReference>
<evidence type="ECO:0000256" key="1">
    <source>
        <dbReference type="ARBA" id="ARBA00023002"/>
    </source>
</evidence>
<dbReference type="GO" id="GO:0010133">
    <property type="term" value="P:L-proline catabolic process to L-glutamate"/>
    <property type="evidence" value="ECO:0007669"/>
    <property type="project" value="TreeGrafter"/>
</dbReference>
<proteinExistence type="predicted"/>
<dbReference type="AlphaFoldDB" id="A0A5C6UY00"/>
<reference evidence="3 4" key="1">
    <citation type="submission" date="2019-08" db="EMBL/GenBank/DDBJ databases">
        <title>Genome of Luteibaculum oceani JCM 18817.</title>
        <authorList>
            <person name="Bowman J.P."/>
        </authorList>
    </citation>
    <scope>NUCLEOTIDE SEQUENCE [LARGE SCALE GENOMIC DNA]</scope>
    <source>
        <strain evidence="3 4">JCM 18817</strain>
    </source>
</reference>
<dbReference type="GO" id="GO:0071949">
    <property type="term" value="F:FAD binding"/>
    <property type="evidence" value="ECO:0007669"/>
    <property type="project" value="TreeGrafter"/>
</dbReference>
<keyword evidence="1" id="KW-0560">Oxidoreductase</keyword>
<dbReference type="InterPro" id="IPR029041">
    <property type="entry name" value="FAD-linked_oxidoreductase-like"/>
</dbReference>
<dbReference type="InterPro" id="IPR002872">
    <property type="entry name" value="Proline_DH_dom"/>
</dbReference>
<evidence type="ECO:0000313" key="3">
    <source>
        <dbReference type="EMBL" id="TXC78373.1"/>
    </source>
</evidence>
<organism evidence="3 4">
    <name type="scientific">Luteibaculum oceani</name>
    <dbReference type="NCBI Taxonomy" id="1294296"/>
    <lineage>
        <taxon>Bacteria</taxon>
        <taxon>Pseudomonadati</taxon>
        <taxon>Bacteroidota</taxon>
        <taxon>Flavobacteriia</taxon>
        <taxon>Flavobacteriales</taxon>
        <taxon>Luteibaculaceae</taxon>
        <taxon>Luteibaculum</taxon>
    </lineage>
</organism>
<keyword evidence="4" id="KW-1185">Reference proteome</keyword>
<evidence type="ECO:0000313" key="4">
    <source>
        <dbReference type="Proteomes" id="UP000321168"/>
    </source>
</evidence>
<sequence>MDFSNTKVAFYNKSNSELRMAKILFQTIQNPNLVKVGKKLLQFALALRLPILWIIRLTVFKHFCGGRTIRDCQKQIDLLHQSGIGTILDFSVESSDTTEDYERNKKEIIETIKFGASQPGIPFAVFKVTAIASNKVLEKVGSGTALSERESRNFERARDRVDEICKAAVEHKVPVLIDAEESWLQHAIDMLAEMMMERYNQDRAWIYTTIQLYRNDKLGYLEELVIRAKSAGYKVGLKLVRGAYMEKEHDRAEDKGYNSPVFREKLSSDQSFNVGVAFCLDNLDHVAFVSGTHNEDSCKILADEIVKRGLAKNDPRIYFSQLLGMSDHISYNLSKEGFNVAKYVPYGPVREVMPYLIRRAEENTSVAGQTSRELQLISMELKRRNSATAS</sequence>
<dbReference type="SUPFAM" id="SSF51730">
    <property type="entry name" value="FAD-linked oxidoreductase"/>
    <property type="match status" value="1"/>
</dbReference>
<evidence type="ECO:0000259" key="2">
    <source>
        <dbReference type="Pfam" id="PF01619"/>
    </source>
</evidence>
<dbReference type="EMBL" id="VORB01000007">
    <property type="protein sequence ID" value="TXC78373.1"/>
    <property type="molecule type" value="Genomic_DNA"/>
</dbReference>
<dbReference type="Gene3D" id="3.20.20.220">
    <property type="match status" value="1"/>
</dbReference>
<dbReference type="OrthoDB" id="1401444at2"/>